<feature type="region of interest" description="Disordered" evidence="11">
    <location>
        <begin position="65"/>
        <end position="162"/>
    </location>
</feature>
<dbReference type="PANTHER" id="PTHR12360">
    <property type="entry name" value="NUCLEAR TRANSCRIPTION FACTOR, X-BOX BINDING 1 NFX1"/>
    <property type="match status" value="1"/>
</dbReference>
<evidence type="ECO:0000256" key="3">
    <source>
        <dbReference type="ARBA" id="ARBA00022723"/>
    </source>
</evidence>
<evidence type="ECO:0000259" key="12">
    <source>
        <dbReference type="PROSITE" id="PS50089"/>
    </source>
</evidence>
<dbReference type="EMBL" id="JARPUR010000003">
    <property type="protein sequence ID" value="KAK4880352.1"/>
    <property type="molecule type" value="Genomic_DNA"/>
</dbReference>
<evidence type="ECO:0000313" key="14">
    <source>
        <dbReference type="EMBL" id="KAK4880352.1"/>
    </source>
</evidence>
<dbReference type="SUPFAM" id="SSF57850">
    <property type="entry name" value="RING/U-box"/>
    <property type="match status" value="1"/>
</dbReference>
<evidence type="ECO:0000256" key="2">
    <source>
        <dbReference type="ARBA" id="ARBA00007269"/>
    </source>
</evidence>
<reference evidence="15" key="1">
    <citation type="submission" date="2023-01" db="EMBL/GenBank/DDBJ databases">
        <title>Key to firefly adult light organ development and bioluminescence: homeobox transcription factors regulate luciferase expression and transportation to peroxisome.</title>
        <authorList>
            <person name="Fu X."/>
        </authorList>
    </citation>
    <scope>NUCLEOTIDE SEQUENCE [LARGE SCALE GENOMIC DNA]</scope>
</reference>
<evidence type="ECO:0000256" key="9">
    <source>
        <dbReference type="ARBA" id="ARBA00023242"/>
    </source>
</evidence>
<protein>
    <recommendedName>
        <fullName evidence="16">Protein shuttle craft</fullName>
    </recommendedName>
</protein>
<evidence type="ECO:0000256" key="8">
    <source>
        <dbReference type="ARBA" id="ARBA00023163"/>
    </source>
</evidence>
<evidence type="ECO:0008006" key="16">
    <source>
        <dbReference type="Google" id="ProtNLM"/>
    </source>
</evidence>
<feature type="domain" description="RING-type" evidence="12">
    <location>
        <begin position="217"/>
        <end position="264"/>
    </location>
</feature>
<sequence length="965" mass="109573">MTFANGSSNFSEQPHSSVAFQSKLTPLANEFRPGSSVHETIENDSKNLGAIRKEYQNKNKRVYNDRRYNNNDNSYSRNRTFYPNQQFNQKGGDDTDNQSYSRNRDVEKNNVRKEYNIRVNRPNGYYKSNNSRNYRNPNKDYYDYDTRNTDNERWKRNGMGETSSYDKKKYDYEKKKVSSEGSFDKKKSELKNLKKKLDAASQRERLEQLIIRRLLECLVCCEKLRHTDQIWSCKQCYHILHLNCTIRWAQSSKLESGWRCPACQNVYQDVPKEYRCYCEKQGNPSLDPGGIPHSCGAICGRKGRSCSHNCTLVCHPGPCPDCSVTVPKYCGCGATKPIVKCSSNVPITCQKLCNKILNCDIHKCDSKCHEGDCQPCTNVLKQECYCGKEGRKVECTKDANGEDRYECGEPCDKLLSCLNHKCQRNCHSGPCSACTKSPSKIHTCPCGQTELVQVRKSCLDPIPCCDKICSKKLNCGQPSVPHLCKLLCHSGACTPCPGTTLIRCRCGHMDKEILCTELTTKADDARCEKKCVKKRLCGKHKCNQFCCIEIDHICPLPCNRPLSCGLHRCIEPCHKGRCQPCWRTSFEELYCECGSSVLYPPVACGTRPPPCEQICSRTRTCEHEALHSCHPGPCPPCTVLTKRWCHGKHEQRSTIPCHQSNFSCGLACGKNMSCGKHKCQQPCHEGSCRMPCNQPCMETRNECGHPCNQPCHPPPCPETSCKQTVQVTCPCGLRKSSRVCVDLIGEYQMIDMSQLAFKMEQMQMGQRVDVTDLGSLKKGPLKILECNDECRLVERNRRLAIGLQIRNPDLSAKLTPRYSEYMRSWAKKDPKFCQQIHDKLSELVQLAKQSKQKSRAYSFETMNRDKRHFVHEYCEHFGCDSAAYDPEPNRNVVATAYKDKSWLPSYSLLEIIQRESGQRKVPGPQQLGKGIAAKSETVSLKLPGRIPRPATPPGEYVDYFNNPPE</sequence>
<dbReference type="SMART" id="SM00393">
    <property type="entry name" value="R3H"/>
    <property type="match status" value="1"/>
</dbReference>
<keyword evidence="3" id="KW-0479">Metal-binding</keyword>
<keyword evidence="15" id="KW-1185">Reference proteome</keyword>
<gene>
    <name evidence="14" type="ORF">RN001_008498</name>
</gene>
<organism evidence="14 15">
    <name type="scientific">Aquatica leii</name>
    <dbReference type="NCBI Taxonomy" id="1421715"/>
    <lineage>
        <taxon>Eukaryota</taxon>
        <taxon>Metazoa</taxon>
        <taxon>Ecdysozoa</taxon>
        <taxon>Arthropoda</taxon>
        <taxon>Hexapoda</taxon>
        <taxon>Insecta</taxon>
        <taxon>Pterygota</taxon>
        <taxon>Neoptera</taxon>
        <taxon>Endopterygota</taxon>
        <taxon>Coleoptera</taxon>
        <taxon>Polyphaga</taxon>
        <taxon>Elateriformia</taxon>
        <taxon>Elateroidea</taxon>
        <taxon>Lampyridae</taxon>
        <taxon>Luciolinae</taxon>
        <taxon>Aquatica</taxon>
    </lineage>
</organism>
<dbReference type="InterPro" id="IPR036867">
    <property type="entry name" value="R3H_dom_sf"/>
</dbReference>
<keyword evidence="4" id="KW-0677">Repeat</keyword>
<feature type="compositionally biased region" description="Basic and acidic residues" evidence="11">
    <location>
        <begin position="137"/>
        <end position="155"/>
    </location>
</feature>
<comment type="similarity">
    <text evidence="2">Belongs to the NFX1 family.</text>
</comment>
<dbReference type="InterPro" id="IPR001841">
    <property type="entry name" value="Znf_RING"/>
</dbReference>
<dbReference type="PANTHER" id="PTHR12360:SF12">
    <property type="entry name" value="TRANSCRIPTIONAL REPRESSOR NF-X1"/>
    <property type="match status" value="1"/>
</dbReference>
<dbReference type="InterPro" id="IPR034076">
    <property type="entry name" value="R3H_NF-X1"/>
</dbReference>
<evidence type="ECO:0000256" key="4">
    <source>
        <dbReference type="ARBA" id="ARBA00022737"/>
    </source>
</evidence>
<dbReference type="CDD" id="cd02643">
    <property type="entry name" value="R3H_NF-X1"/>
    <property type="match status" value="1"/>
</dbReference>
<dbReference type="Pfam" id="PF01422">
    <property type="entry name" value="zf-NF-X1"/>
    <property type="match status" value="9"/>
</dbReference>
<dbReference type="Pfam" id="PF01424">
    <property type="entry name" value="R3H"/>
    <property type="match status" value="1"/>
</dbReference>
<keyword evidence="9" id="KW-0539">Nucleus</keyword>
<dbReference type="GO" id="GO:0000122">
    <property type="term" value="P:negative regulation of transcription by RNA polymerase II"/>
    <property type="evidence" value="ECO:0007669"/>
    <property type="project" value="TreeGrafter"/>
</dbReference>
<dbReference type="PROSITE" id="PS50089">
    <property type="entry name" value="ZF_RING_2"/>
    <property type="match status" value="1"/>
</dbReference>
<feature type="region of interest" description="Disordered" evidence="11">
    <location>
        <begin position="943"/>
        <end position="965"/>
    </location>
</feature>
<evidence type="ECO:0000313" key="15">
    <source>
        <dbReference type="Proteomes" id="UP001353858"/>
    </source>
</evidence>
<dbReference type="PROSITE" id="PS51061">
    <property type="entry name" value="R3H"/>
    <property type="match status" value="1"/>
</dbReference>
<dbReference type="InterPro" id="IPR034078">
    <property type="entry name" value="NFX1_fam"/>
</dbReference>
<dbReference type="InterPro" id="IPR000967">
    <property type="entry name" value="Znf_NFX1"/>
</dbReference>
<feature type="domain" description="R3H" evidence="13">
    <location>
        <begin position="830"/>
        <end position="898"/>
    </location>
</feature>
<dbReference type="Gene3D" id="3.30.1370.50">
    <property type="entry name" value="R3H-like domain"/>
    <property type="match status" value="1"/>
</dbReference>
<comment type="subcellular location">
    <subcellularLocation>
        <location evidence="1">Nucleus</location>
    </subcellularLocation>
</comment>
<dbReference type="AlphaFoldDB" id="A0AAN7SGT8"/>
<evidence type="ECO:0000256" key="6">
    <source>
        <dbReference type="ARBA" id="ARBA00022833"/>
    </source>
</evidence>
<proteinExistence type="inferred from homology"/>
<dbReference type="GO" id="GO:0005634">
    <property type="term" value="C:nucleus"/>
    <property type="evidence" value="ECO:0007669"/>
    <property type="project" value="UniProtKB-SubCell"/>
</dbReference>
<dbReference type="Proteomes" id="UP001353858">
    <property type="component" value="Unassembled WGS sequence"/>
</dbReference>
<evidence type="ECO:0000256" key="1">
    <source>
        <dbReference type="ARBA" id="ARBA00004123"/>
    </source>
</evidence>
<dbReference type="CDD" id="cd06008">
    <property type="entry name" value="NF-X1-zinc-finger"/>
    <property type="match status" value="6"/>
</dbReference>
<keyword evidence="8" id="KW-0804">Transcription</keyword>
<comment type="caution">
    <text evidence="14">The sequence shown here is derived from an EMBL/GenBank/DDBJ whole genome shotgun (WGS) entry which is preliminary data.</text>
</comment>
<dbReference type="InterPro" id="IPR001374">
    <property type="entry name" value="R3H_dom"/>
</dbReference>
<evidence type="ECO:0000259" key="13">
    <source>
        <dbReference type="PROSITE" id="PS51061"/>
    </source>
</evidence>
<evidence type="ECO:0000256" key="5">
    <source>
        <dbReference type="ARBA" id="ARBA00022771"/>
    </source>
</evidence>
<dbReference type="SUPFAM" id="SSF82708">
    <property type="entry name" value="R3H domain"/>
    <property type="match status" value="1"/>
</dbReference>
<dbReference type="GO" id="GO:0000981">
    <property type="term" value="F:DNA-binding transcription factor activity, RNA polymerase II-specific"/>
    <property type="evidence" value="ECO:0007669"/>
    <property type="project" value="TreeGrafter"/>
</dbReference>
<feature type="compositionally biased region" description="Low complexity" evidence="11">
    <location>
        <begin position="70"/>
        <end position="79"/>
    </location>
</feature>
<keyword evidence="5 10" id="KW-0863">Zinc-finger</keyword>
<keyword evidence="7" id="KW-0805">Transcription regulation</keyword>
<evidence type="ECO:0000256" key="7">
    <source>
        <dbReference type="ARBA" id="ARBA00023015"/>
    </source>
</evidence>
<dbReference type="GO" id="GO:0008270">
    <property type="term" value="F:zinc ion binding"/>
    <property type="evidence" value="ECO:0007669"/>
    <property type="project" value="UniProtKB-KW"/>
</dbReference>
<feature type="compositionally biased region" description="Basic and acidic residues" evidence="11">
    <location>
        <begin position="102"/>
        <end position="116"/>
    </location>
</feature>
<evidence type="ECO:0000256" key="11">
    <source>
        <dbReference type="SAM" id="MobiDB-lite"/>
    </source>
</evidence>
<dbReference type="GO" id="GO:0000977">
    <property type="term" value="F:RNA polymerase II transcription regulatory region sequence-specific DNA binding"/>
    <property type="evidence" value="ECO:0007669"/>
    <property type="project" value="TreeGrafter"/>
</dbReference>
<accession>A0AAN7SGT8</accession>
<dbReference type="SMART" id="SM00438">
    <property type="entry name" value="ZnF_NFX"/>
    <property type="match status" value="9"/>
</dbReference>
<name>A0AAN7SGT8_9COLE</name>
<feature type="compositionally biased region" description="Low complexity" evidence="11">
    <location>
        <begin position="123"/>
        <end position="136"/>
    </location>
</feature>
<evidence type="ECO:0000256" key="10">
    <source>
        <dbReference type="PROSITE-ProRule" id="PRU00175"/>
    </source>
</evidence>
<keyword evidence="6" id="KW-0862">Zinc</keyword>